<protein>
    <submittedName>
        <fullName evidence="9">COG3497 Phage tail sheath protein FI</fullName>
    </submittedName>
</protein>
<dbReference type="PANTHER" id="PTHR35861">
    <property type="match status" value="1"/>
</dbReference>
<evidence type="ECO:0000256" key="5">
    <source>
        <dbReference type="ARBA" id="ARBA00023003"/>
    </source>
</evidence>
<dbReference type="GO" id="GO:0099000">
    <property type="term" value="P:symbiont genome ejection through host cell envelope, contractile tail mechanism"/>
    <property type="evidence" value="ECO:0007669"/>
    <property type="project" value="UniProtKB-KW"/>
</dbReference>
<keyword evidence="2" id="KW-1162">Viral penetration into host cytoplasm</keyword>
<keyword evidence="5" id="KW-0946">Virion</keyword>
<dbReference type="InterPro" id="IPR020287">
    <property type="entry name" value="Tail_sheath_C"/>
</dbReference>
<evidence type="ECO:0000256" key="1">
    <source>
        <dbReference type="ARBA" id="ARBA00008005"/>
    </source>
</evidence>
<evidence type="ECO:0000256" key="2">
    <source>
        <dbReference type="ARBA" id="ARBA00022595"/>
    </source>
</evidence>
<accession>A0A6J5KN85</accession>
<name>A0A6J5KN85_9CAUD</name>
<comment type="similarity">
    <text evidence="1">Belongs to the myoviridae tail sheath protein family.</text>
</comment>
<keyword evidence="7" id="KW-1160">Virus entry into host cell</keyword>
<evidence type="ECO:0000256" key="4">
    <source>
        <dbReference type="ARBA" id="ARBA00022766"/>
    </source>
</evidence>
<dbReference type="GO" id="GO:0098027">
    <property type="term" value="C:virus tail, sheath"/>
    <property type="evidence" value="ECO:0007669"/>
    <property type="project" value="UniProtKB-KW"/>
</dbReference>
<dbReference type="EMBL" id="LR796175">
    <property type="protein sequence ID" value="CAB4123844.1"/>
    <property type="molecule type" value="Genomic_DNA"/>
</dbReference>
<evidence type="ECO:0000256" key="7">
    <source>
        <dbReference type="ARBA" id="ARBA00023296"/>
    </source>
</evidence>
<dbReference type="InterPro" id="IPR052042">
    <property type="entry name" value="Tail_sheath_structural"/>
</dbReference>
<dbReference type="Gene3D" id="3.40.50.11780">
    <property type="match status" value="2"/>
</dbReference>
<dbReference type="Pfam" id="PF17482">
    <property type="entry name" value="Phage_sheath_1C"/>
    <property type="match status" value="1"/>
</dbReference>
<keyword evidence="3" id="KW-1227">Viral tail protein</keyword>
<feature type="domain" description="Tail sheath protein C-terminal" evidence="8">
    <location>
        <begin position="393"/>
        <end position="494"/>
    </location>
</feature>
<evidence type="ECO:0000256" key="3">
    <source>
        <dbReference type="ARBA" id="ARBA00022732"/>
    </source>
</evidence>
<keyword evidence="4" id="KW-1242">Viral contractile tail ejection system</keyword>
<gene>
    <name evidence="9" type="ORF">UFOVP45_38</name>
</gene>
<proteinExistence type="inferred from homology"/>
<evidence type="ECO:0000256" key="6">
    <source>
        <dbReference type="ARBA" id="ARBA00023009"/>
    </source>
</evidence>
<evidence type="ECO:0000259" key="8">
    <source>
        <dbReference type="Pfam" id="PF17482"/>
    </source>
</evidence>
<evidence type="ECO:0000313" key="9">
    <source>
        <dbReference type="EMBL" id="CAB4123844.1"/>
    </source>
</evidence>
<reference evidence="9" key="1">
    <citation type="submission" date="2020-04" db="EMBL/GenBank/DDBJ databases">
        <authorList>
            <person name="Chiriac C."/>
            <person name="Salcher M."/>
            <person name="Ghai R."/>
            <person name="Kavagutti S V."/>
        </authorList>
    </citation>
    <scope>NUCLEOTIDE SEQUENCE</scope>
</reference>
<organism evidence="9">
    <name type="scientific">uncultured Caudovirales phage</name>
    <dbReference type="NCBI Taxonomy" id="2100421"/>
    <lineage>
        <taxon>Viruses</taxon>
        <taxon>Duplodnaviria</taxon>
        <taxon>Heunggongvirae</taxon>
        <taxon>Uroviricota</taxon>
        <taxon>Caudoviricetes</taxon>
        <taxon>Peduoviridae</taxon>
        <taxon>Maltschvirus</taxon>
        <taxon>Maltschvirus maltsch</taxon>
    </lineage>
</organism>
<sequence>MTYGRPGVYLSERLLPAPIATAGAANAAGAAIGAFAQGPESVTLVTSWYDFVKQFGGYNVLYPSTFGVGMFFQNGGGELYVRRILHSDAVAAGVSIPKATGSGNVGTVTAKNRGADGNNLRVQLTAVAGRSGYYNLVVYKETVAGTSSDVTNDIILEQYNNVILNDVTSSDYISTVVNFGSSNISIYITDVVDAPAVSVLPLTGGLDGTKPVGTDYTDAVSDFAIVNRPLVLFAPEVISAIGSSDGKDVHNALISWAESNNSFAVVDTDYNLEVASALAYSTSLTKSSYGAAYYPPVFISDPVGRSSSSLRKVGPAGAIAGLYIQTDRQTGPFKAPAGVYATIRGAVALERAFTSADLDALNTGAAPLNAIRNLPGAGVVSMGARTLLQDGTANKYVNMRRSLIYIEKQLNDLSQFALFENNDEKLWTRVRTTLGGFLNDYRNQGGLRGDTPDLAYYVKVDAENNTADTIANGEVHIEIGVALQYPAEFIVINLSQKTAA</sequence>
<keyword evidence="5" id="KW-1229">Viral tail sheath protein</keyword>
<keyword evidence="6" id="KW-1171">Viral genome ejection through host cell envelope</keyword>
<dbReference type="PANTHER" id="PTHR35861:SF1">
    <property type="entry name" value="PHAGE TAIL SHEATH PROTEIN"/>
    <property type="match status" value="1"/>
</dbReference>